<sequence>MKLKYPLYWLVKAVTYLVAAAMVLLILLLFLLNTEPGSRFTLDQAQRWVEPWVQYESFEGALLHDFTLQGVEVTAENGTQVYIQSIRLRWWPWQLLQQQAHIRLFDVAGVEVQLATTEASSDNSNNAIVLPHVELNFNVRVDQLLIENASIHMPARSFQVHRLQTRGRFENNQLRIHDFQLSMPEGHAQLQAKVTPQGNYPVNLEGQVHTTVPQVGPVSSELHISGNVQEALHGRIELTDNIGALIEGQINQATSGQPRWQLEASVYQLNHPTVAEYVSEFTLQFDGAGNLAEARGNLLATATAHDYGFLSVRSTARYTPERIEFDQLQVNASELALDTNITGTIQRASDQLTMQLESTTLWADYPELAMQLSYQGSTQHVDDLSLTLSSERGHFQLTGAGEWRHTPRWDLALTTENAQLSLFPLPKAVRPYLAESQLTSHILSQGVWGQAEQQLHLEVKQLNTTVEQQALSVQAQASLTQQQLSLSMLEVTLGDGAVSATAQGTTQQFEVQLAAEQFTFMEYAVDTLTSEFSVDTTLTQLPTGHIQFSGLRIGDSAPSLAAEAAVTFDTSYSLEASLTSEPVRARLALTGDWQQHQWQGQLTTLDVDSQEYGRWTLPSATAIAYSAERALVEPFCLRVENRPTHICAELGWHATNNTLLADLDINQVELSLLGPLLPNALTVEGAADIQLRFQQQDAQRNYQGEAFLHDVGFRLPAQDIHLRFANGELFHFQGDETTMDGRLGLTTDAVAGGLQAEFSIQRPFDEATIDARATLDFNTLTIVSILVPDIQNVEGKLDGSFNLSGPLFKPAIGGTMTISEGAAEVPAAGLQLSNFNVLVESPRAVDAPFLMSATARSGEGDLFVTGQYDLANHLAEVNISGSNFTAMNSREIQLVVSPDAQVRIGTDLLQVRGELNVDHALITPPDFDSVQLASADTMIVRGDETLWQNTTSNTADVDIQVSLGNDFQVAAYGFEGQLTGQLRVIEKPNQETTAVGTIQVEQGEYELYGQSLTIERGNLVYTGGVVSNPGLDLRVSRTFAVENVTVGARIGGALQEPRFNLYSTPTMQDAEILSYLAFGRGFGDEKSEDENMLLKASLALGMQGGNLLGERLSASLGVDEIMLDAGDTLESTSLYIGKHLSPRLYIQYGIGLVEPVNTFFIRYRLTDYLNFETQTGTLGSGADLFYSIER</sequence>
<dbReference type="Pfam" id="PF04357">
    <property type="entry name" value="TamB"/>
    <property type="match status" value="1"/>
</dbReference>
<dbReference type="AlphaFoldDB" id="A0A432WVS4"/>
<dbReference type="RefSeq" id="WP_126758115.1">
    <property type="nucleotide sequence ID" value="NZ_PIPQ01000010.1"/>
</dbReference>
<dbReference type="PANTHER" id="PTHR36985">
    <property type="entry name" value="TRANSLOCATION AND ASSEMBLY MODULE SUBUNIT TAMB"/>
    <property type="match status" value="1"/>
</dbReference>
<dbReference type="EMBL" id="PIPQ01000010">
    <property type="protein sequence ID" value="RUO37861.1"/>
    <property type="molecule type" value="Genomic_DNA"/>
</dbReference>
<dbReference type="InterPro" id="IPR007452">
    <property type="entry name" value="TamB_C"/>
</dbReference>
<evidence type="ECO:0000256" key="2">
    <source>
        <dbReference type="ARBA" id="ARBA00022692"/>
    </source>
</evidence>
<keyword evidence="4 5" id="KW-0472">Membrane</keyword>
<comment type="caution">
    <text evidence="7">The sequence shown here is derived from an EMBL/GenBank/DDBJ whole genome shotgun (WGS) entry which is preliminary data.</text>
</comment>
<protein>
    <recommendedName>
        <fullName evidence="6">Translocation and assembly module TamB C-terminal domain-containing protein</fullName>
    </recommendedName>
</protein>
<evidence type="ECO:0000256" key="5">
    <source>
        <dbReference type="SAM" id="Phobius"/>
    </source>
</evidence>
<reference evidence="7 8" key="1">
    <citation type="journal article" date="2011" name="Front. Microbiol.">
        <title>Genomic signatures of strain selection and enhancement in Bacillus atrophaeus var. globigii, a historical biowarfare simulant.</title>
        <authorList>
            <person name="Gibbons H.S."/>
            <person name="Broomall S.M."/>
            <person name="McNew L.A."/>
            <person name="Daligault H."/>
            <person name="Chapman C."/>
            <person name="Bruce D."/>
            <person name="Karavis M."/>
            <person name="Krepps M."/>
            <person name="McGregor P.A."/>
            <person name="Hong C."/>
            <person name="Park K.H."/>
            <person name="Akmal A."/>
            <person name="Feldman A."/>
            <person name="Lin J.S."/>
            <person name="Chang W.E."/>
            <person name="Higgs B.W."/>
            <person name="Demirev P."/>
            <person name="Lindquist J."/>
            <person name="Liem A."/>
            <person name="Fochler E."/>
            <person name="Read T.D."/>
            <person name="Tapia R."/>
            <person name="Johnson S."/>
            <person name="Bishop-Lilly K.A."/>
            <person name="Detter C."/>
            <person name="Han C."/>
            <person name="Sozhamannan S."/>
            <person name="Rosenzweig C.N."/>
            <person name="Skowronski E.W."/>
        </authorList>
    </citation>
    <scope>NUCLEOTIDE SEQUENCE [LARGE SCALE GENOMIC DNA]</scope>
    <source>
        <strain evidence="7 8">AIT1</strain>
    </source>
</reference>
<evidence type="ECO:0000313" key="8">
    <source>
        <dbReference type="Proteomes" id="UP000286976"/>
    </source>
</evidence>
<comment type="subcellular location">
    <subcellularLocation>
        <location evidence="1">Membrane</location>
        <topology evidence="1">Single-pass membrane protein</topology>
    </subcellularLocation>
</comment>
<evidence type="ECO:0000256" key="3">
    <source>
        <dbReference type="ARBA" id="ARBA00022989"/>
    </source>
</evidence>
<dbReference type="GO" id="GO:0009306">
    <property type="term" value="P:protein secretion"/>
    <property type="evidence" value="ECO:0007669"/>
    <property type="project" value="InterPro"/>
</dbReference>
<feature type="domain" description="Translocation and assembly module TamB C-terminal" evidence="6">
    <location>
        <begin position="854"/>
        <end position="1189"/>
    </location>
</feature>
<evidence type="ECO:0000259" key="6">
    <source>
        <dbReference type="Pfam" id="PF04357"/>
    </source>
</evidence>
<dbReference type="Proteomes" id="UP000286976">
    <property type="component" value="Unassembled WGS sequence"/>
</dbReference>
<proteinExistence type="predicted"/>
<gene>
    <name evidence="7" type="ORF">CWE15_10895</name>
</gene>
<keyword evidence="3 5" id="KW-1133">Transmembrane helix</keyword>
<dbReference type="PANTHER" id="PTHR36985:SF1">
    <property type="entry name" value="TRANSLOCATION AND ASSEMBLY MODULE SUBUNIT TAMB"/>
    <property type="match status" value="1"/>
</dbReference>
<dbReference type="OrthoDB" id="5555605at2"/>
<evidence type="ECO:0000313" key="7">
    <source>
        <dbReference type="EMBL" id="RUO37861.1"/>
    </source>
</evidence>
<evidence type="ECO:0000256" key="1">
    <source>
        <dbReference type="ARBA" id="ARBA00004167"/>
    </source>
</evidence>
<evidence type="ECO:0000256" key="4">
    <source>
        <dbReference type="ARBA" id="ARBA00023136"/>
    </source>
</evidence>
<keyword evidence="8" id="KW-1185">Reference proteome</keyword>
<name>A0A432WVS4_9GAMM</name>
<feature type="transmembrane region" description="Helical" evidence="5">
    <location>
        <begin position="7"/>
        <end position="32"/>
    </location>
</feature>
<dbReference type="GO" id="GO:0005886">
    <property type="term" value="C:plasma membrane"/>
    <property type="evidence" value="ECO:0007669"/>
    <property type="project" value="InterPro"/>
</dbReference>
<accession>A0A432WVS4</accession>
<keyword evidence="2 5" id="KW-0812">Transmembrane</keyword>
<organism evidence="7 8">
    <name type="scientific">Aliidiomarina taiwanensis</name>
    <dbReference type="NCBI Taxonomy" id="946228"/>
    <lineage>
        <taxon>Bacteria</taxon>
        <taxon>Pseudomonadati</taxon>
        <taxon>Pseudomonadota</taxon>
        <taxon>Gammaproteobacteria</taxon>
        <taxon>Alteromonadales</taxon>
        <taxon>Idiomarinaceae</taxon>
        <taxon>Aliidiomarina</taxon>
    </lineage>
</organism>